<proteinExistence type="predicted"/>
<feature type="domain" description="CBS" evidence="11">
    <location>
        <begin position="421"/>
        <end position="442"/>
    </location>
</feature>
<name>G0EE09_PYRF1</name>
<dbReference type="GO" id="GO:0006814">
    <property type="term" value="P:sodium ion transport"/>
    <property type="evidence" value="ECO:0007669"/>
    <property type="project" value="UniProtKB-KW"/>
</dbReference>
<feature type="domain" description="CBS" evidence="11">
    <location>
        <begin position="454"/>
        <end position="506"/>
    </location>
</feature>
<evidence type="ECO:0000256" key="3">
    <source>
        <dbReference type="ARBA" id="ARBA00022449"/>
    </source>
</evidence>
<feature type="transmembrane region" description="Helical" evidence="10">
    <location>
        <begin position="353"/>
        <end position="372"/>
    </location>
</feature>
<feature type="transmembrane region" description="Helical" evidence="10">
    <location>
        <begin position="121"/>
        <end position="144"/>
    </location>
</feature>
<feature type="transmembrane region" description="Helical" evidence="10">
    <location>
        <begin position="156"/>
        <end position="174"/>
    </location>
</feature>
<dbReference type="KEGG" id="pfm:Pyrfu_0053"/>
<dbReference type="InterPro" id="IPR000644">
    <property type="entry name" value="CBS_dom"/>
</dbReference>
<dbReference type="AlphaFoldDB" id="G0EE09"/>
<dbReference type="GO" id="GO:0016020">
    <property type="term" value="C:membrane"/>
    <property type="evidence" value="ECO:0007669"/>
    <property type="project" value="UniProtKB-SubCell"/>
</dbReference>
<dbReference type="Pfam" id="PF00999">
    <property type="entry name" value="Na_H_Exchanger"/>
    <property type="match status" value="1"/>
</dbReference>
<protein>
    <submittedName>
        <fullName evidence="13">Sodium/hydrogen exchanger</fullName>
    </submittedName>
</protein>
<dbReference type="GO" id="GO:0015297">
    <property type="term" value="F:antiporter activity"/>
    <property type="evidence" value="ECO:0007669"/>
    <property type="project" value="UniProtKB-KW"/>
</dbReference>
<evidence type="ECO:0000256" key="9">
    <source>
        <dbReference type="ARBA" id="ARBA00023201"/>
    </source>
</evidence>
<dbReference type="InterPro" id="IPR038770">
    <property type="entry name" value="Na+/solute_symporter_sf"/>
</dbReference>
<dbReference type="OrthoDB" id="12029at2157"/>
<dbReference type="Proteomes" id="UP000001037">
    <property type="component" value="Chromosome"/>
</dbReference>
<evidence type="ECO:0000256" key="4">
    <source>
        <dbReference type="ARBA" id="ARBA00022692"/>
    </source>
</evidence>
<feature type="domain" description="Cation/H+ exchanger transmembrane" evidence="12">
    <location>
        <begin position="15"/>
        <end position="316"/>
    </location>
</feature>
<keyword evidence="14" id="KW-1185">Reference proteome</keyword>
<keyword evidence="7" id="KW-0406">Ion transport</keyword>
<evidence type="ECO:0000313" key="13">
    <source>
        <dbReference type="EMBL" id="AEM37925.1"/>
    </source>
</evidence>
<feature type="transmembrane region" description="Helical" evidence="10">
    <location>
        <begin position="180"/>
        <end position="198"/>
    </location>
</feature>
<keyword evidence="6" id="KW-0915">Sodium</keyword>
<evidence type="ECO:0000256" key="5">
    <source>
        <dbReference type="ARBA" id="ARBA00022989"/>
    </source>
</evidence>
<feature type="transmembrane region" description="Helical" evidence="10">
    <location>
        <begin position="236"/>
        <end position="256"/>
    </location>
</feature>
<gene>
    <name evidence="13" type="ordered locus">Pyrfu_0053</name>
</gene>
<dbReference type="InterPro" id="IPR046342">
    <property type="entry name" value="CBS_dom_sf"/>
</dbReference>
<dbReference type="STRING" id="694429.Pyrfu_0053"/>
<evidence type="ECO:0000256" key="1">
    <source>
        <dbReference type="ARBA" id="ARBA00004141"/>
    </source>
</evidence>
<comment type="subcellular location">
    <subcellularLocation>
        <location evidence="1">Membrane</location>
        <topology evidence="1">Multi-pass membrane protein</topology>
    </subcellularLocation>
</comment>
<keyword evidence="4 10" id="KW-0812">Transmembrane</keyword>
<dbReference type="EMBL" id="CP002838">
    <property type="protein sequence ID" value="AEM37925.1"/>
    <property type="molecule type" value="Genomic_DNA"/>
</dbReference>
<keyword evidence="8 10" id="KW-0472">Membrane</keyword>
<dbReference type="Gene3D" id="1.20.1530.20">
    <property type="match status" value="1"/>
</dbReference>
<dbReference type="Pfam" id="PF00571">
    <property type="entry name" value="CBS"/>
    <property type="match status" value="2"/>
</dbReference>
<dbReference type="PANTHER" id="PTHR43562:SF3">
    <property type="entry name" value="SODIUM ION_PROTON EXCHANGER (EUROFUNG)"/>
    <property type="match status" value="1"/>
</dbReference>
<evidence type="ECO:0000256" key="8">
    <source>
        <dbReference type="ARBA" id="ARBA00023136"/>
    </source>
</evidence>
<feature type="transmembrane region" description="Helical" evidence="10">
    <location>
        <begin position="60"/>
        <end position="81"/>
    </location>
</feature>
<dbReference type="InterPro" id="IPR006153">
    <property type="entry name" value="Cation/H_exchanger_TM"/>
</dbReference>
<reference evidence="13 14" key="1">
    <citation type="journal article" date="2011" name="Stand. Genomic Sci.">
        <title>Complete genome sequence of the hyperthermophilic chemolithoautotroph Pyrolobus fumarii type strain (1A).</title>
        <authorList>
            <person name="Anderson I."/>
            <person name="Goker M."/>
            <person name="Nolan M."/>
            <person name="Lucas S."/>
            <person name="Hammon N."/>
            <person name="Deshpande S."/>
            <person name="Cheng J.F."/>
            <person name="Tapia R."/>
            <person name="Han C."/>
            <person name="Goodwin L."/>
            <person name="Pitluck S."/>
            <person name="Huntemann M."/>
            <person name="Liolios K."/>
            <person name="Ivanova N."/>
            <person name="Pagani I."/>
            <person name="Mavromatis K."/>
            <person name="Ovchinikova G."/>
            <person name="Pati A."/>
            <person name="Chen A."/>
            <person name="Palaniappan K."/>
            <person name="Land M."/>
            <person name="Hauser L."/>
            <person name="Brambilla E.M."/>
            <person name="Huber H."/>
            <person name="Yasawong M."/>
            <person name="Rohde M."/>
            <person name="Spring S."/>
            <person name="Abt B."/>
            <person name="Sikorski J."/>
            <person name="Wirth R."/>
            <person name="Detter J.C."/>
            <person name="Woyke T."/>
            <person name="Bristow J."/>
            <person name="Eisen J.A."/>
            <person name="Markowitz V."/>
            <person name="Hugenholtz P."/>
            <person name="Kyrpides N.C."/>
            <person name="Klenk H.P."/>
            <person name="Lapidus A."/>
        </authorList>
    </citation>
    <scope>NUCLEOTIDE SEQUENCE [LARGE SCALE GENOMIC DNA]</scope>
    <source>
        <strain evidence="14">DSM 11204 / 1A</strain>
    </source>
</reference>
<dbReference type="eggNOG" id="arCOG01956">
    <property type="taxonomic scope" value="Archaea"/>
</dbReference>
<keyword evidence="2" id="KW-0813">Transport</keyword>
<sequence>MAGSEIALVAVYVGLVLLVAKLFEDIVRRARLPGFIGAIIAGYILGPGGLNIIHKEHVEAMGLLLVVGIDFLLFLAGAEELSRMRGGLRPRELSVATVLMLSTTAATAVVAHLLYREHLDWSTSLAFGIVMAIVSLGPLTRALIDSGLIATNAGLTVTRIGLIAEVGGILAFNAVYAGKIFPNAITTPLFFIAVYLFGRRLLTRILYLVEDVISAREAPFAIIVALVLTASYLAEIIGFNAAVTALLLGFFASTYLEERPAYVERLKAFTYGFLEPLFFAGIGLKVPQLDPSSMAAMLLITLAAAAPKLLTASAAGLMPTGIALLAKGGVDAALLLTLYETPHGKGNLIPDQLYTAGVFSMLLLSTLMALGLRSIQPPRAKGEKEPWRMRIGELGLGYDVVRRTDNLLTVSMFVSASQGGAVVVIDEDGRPIGYITAADLIYIAPSEMRRLTAEEVMRENVPIVKVTDRVTELLREHLVAEPIVAVVDEDGHLVGTLNPHRVLQKIYGISGKREH</sequence>
<dbReference type="PANTHER" id="PTHR43562">
    <property type="entry name" value="NAPA-TYPE SODIUM/HYDROGEN ANTIPORTER"/>
    <property type="match status" value="1"/>
</dbReference>
<keyword evidence="9" id="KW-0739">Sodium transport</keyword>
<evidence type="ECO:0000259" key="11">
    <source>
        <dbReference type="Pfam" id="PF00571"/>
    </source>
</evidence>
<feature type="transmembrane region" description="Helical" evidence="10">
    <location>
        <begin position="6"/>
        <end position="23"/>
    </location>
</feature>
<evidence type="ECO:0000256" key="6">
    <source>
        <dbReference type="ARBA" id="ARBA00023053"/>
    </source>
</evidence>
<dbReference type="GO" id="GO:1902600">
    <property type="term" value="P:proton transmembrane transport"/>
    <property type="evidence" value="ECO:0007669"/>
    <property type="project" value="InterPro"/>
</dbReference>
<accession>G0EE09</accession>
<keyword evidence="3" id="KW-0050">Antiport</keyword>
<organism evidence="13 14">
    <name type="scientific">Pyrolobus fumarii (strain DSM 11204 / 1A)</name>
    <dbReference type="NCBI Taxonomy" id="694429"/>
    <lineage>
        <taxon>Archaea</taxon>
        <taxon>Thermoproteota</taxon>
        <taxon>Thermoprotei</taxon>
        <taxon>Desulfurococcales</taxon>
        <taxon>Pyrodictiaceae</taxon>
        <taxon>Pyrolobus</taxon>
    </lineage>
</organism>
<feature type="transmembrane region" description="Helical" evidence="10">
    <location>
        <begin position="35"/>
        <end position="54"/>
    </location>
</feature>
<dbReference type="SUPFAM" id="SSF54631">
    <property type="entry name" value="CBS-domain pair"/>
    <property type="match status" value="1"/>
</dbReference>
<dbReference type="GeneID" id="11139678"/>
<dbReference type="Gene3D" id="3.10.580.10">
    <property type="entry name" value="CBS-domain"/>
    <property type="match status" value="1"/>
</dbReference>
<evidence type="ECO:0000256" key="2">
    <source>
        <dbReference type="ARBA" id="ARBA00022448"/>
    </source>
</evidence>
<dbReference type="HOGENOM" id="CLU_541436_0_0_2"/>
<keyword evidence="5 10" id="KW-1133">Transmembrane helix</keyword>
<dbReference type="RefSeq" id="WP_014025602.1">
    <property type="nucleotide sequence ID" value="NC_015931.1"/>
</dbReference>
<feature type="transmembrane region" description="Helical" evidence="10">
    <location>
        <begin position="292"/>
        <end position="310"/>
    </location>
</feature>
<evidence type="ECO:0000259" key="12">
    <source>
        <dbReference type="Pfam" id="PF00999"/>
    </source>
</evidence>
<evidence type="ECO:0000256" key="10">
    <source>
        <dbReference type="SAM" id="Phobius"/>
    </source>
</evidence>
<dbReference type="InParanoid" id="G0EE09"/>
<evidence type="ECO:0000256" key="7">
    <source>
        <dbReference type="ARBA" id="ARBA00023065"/>
    </source>
</evidence>
<evidence type="ECO:0000313" key="14">
    <source>
        <dbReference type="Proteomes" id="UP000001037"/>
    </source>
</evidence>
<feature type="transmembrane region" description="Helical" evidence="10">
    <location>
        <begin position="93"/>
        <end position="115"/>
    </location>
</feature>